<protein>
    <submittedName>
        <fullName evidence="1">Uncharacterized protein</fullName>
    </submittedName>
</protein>
<sequence>MEEKVKDLIIKEENKLPLTFEYMELYDGKSSNNLDSSSGSSLYLKCSTYQTDYLLRTKPFKRLTRLI</sequence>
<dbReference type="EMBL" id="JBDJNQ010000001">
    <property type="protein sequence ID" value="MEN5375775.1"/>
    <property type="molecule type" value="Genomic_DNA"/>
</dbReference>
<name>A0ABV0BMZ0_9SPHI</name>
<comment type="caution">
    <text evidence="1">The sequence shown here is derived from an EMBL/GenBank/DDBJ whole genome shotgun (WGS) entry which is preliminary data.</text>
</comment>
<evidence type="ECO:0000313" key="2">
    <source>
        <dbReference type="Proteomes" id="UP001409291"/>
    </source>
</evidence>
<proteinExistence type="predicted"/>
<reference evidence="1 2" key="1">
    <citation type="submission" date="2024-04" db="EMBL/GenBank/DDBJ databases">
        <title>WGS of bacteria from Torrens River.</title>
        <authorList>
            <person name="Wyrsch E.R."/>
            <person name="Drigo B."/>
        </authorList>
    </citation>
    <scope>NUCLEOTIDE SEQUENCE [LARGE SCALE GENOMIC DNA]</scope>
    <source>
        <strain evidence="1 2">TWI391</strain>
    </source>
</reference>
<gene>
    <name evidence="1" type="ORF">ABE541_00705</name>
</gene>
<accession>A0ABV0BMZ0</accession>
<dbReference type="RefSeq" id="WP_165902457.1">
    <property type="nucleotide sequence ID" value="NZ_JAOQNK010000001.1"/>
</dbReference>
<dbReference type="Proteomes" id="UP001409291">
    <property type="component" value="Unassembled WGS sequence"/>
</dbReference>
<keyword evidence="2" id="KW-1185">Reference proteome</keyword>
<organism evidence="1 2">
    <name type="scientific">Sphingobacterium kitahiroshimense</name>
    <dbReference type="NCBI Taxonomy" id="470446"/>
    <lineage>
        <taxon>Bacteria</taxon>
        <taxon>Pseudomonadati</taxon>
        <taxon>Bacteroidota</taxon>
        <taxon>Sphingobacteriia</taxon>
        <taxon>Sphingobacteriales</taxon>
        <taxon>Sphingobacteriaceae</taxon>
        <taxon>Sphingobacterium</taxon>
    </lineage>
</organism>
<evidence type="ECO:0000313" key="1">
    <source>
        <dbReference type="EMBL" id="MEN5375775.1"/>
    </source>
</evidence>